<dbReference type="InterPro" id="IPR001791">
    <property type="entry name" value="Laminin_G"/>
</dbReference>
<sequence>MSLVAVTWRLKVKFRPSFKSSSFTPSGARPYIFEDSWKAEEVNILQELSLHVSNSSNASMAVEDGGCPVLQVGQYSTLALPLPQLFPDRFADEFSLLVQMRSPQTEERSVLTMLSPDSHVMLQLRISASAVIFTGTEQRHYEFPVGGLSDGKWHHVGVSVSAKRLAVYVDCSLLESVDWVHHGLGIRTDGLLMVGGTVEGSETPFETGGENITSWAEVPITHLVRGSERPECDSLLTGGHLRQLTFLMDDPGAAQQHCKHHPPRCSATLPKRPRSSHTNNFLENLLLSSNDLEDLLGDPDDESFLSLGRSYTSGMPS</sequence>
<keyword evidence="2" id="KW-0677">Repeat</keyword>
<dbReference type="InterPro" id="IPR013320">
    <property type="entry name" value="ConA-like_dom_sf"/>
</dbReference>
<keyword evidence="1" id="KW-0732">Signal</keyword>
<feature type="region of interest" description="Disordered" evidence="3">
    <location>
        <begin position="253"/>
        <end position="274"/>
    </location>
</feature>
<dbReference type="EMBL" id="CADEAL010003963">
    <property type="protein sequence ID" value="CAB1448052.1"/>
    <property type="molecule type" value="Genomic_DNA"/>
</dbReference>
<reference evidence="5" key="1">
    <citation type="submission" date="2020-03" db="EMBL/GenBank/DDBJ databases">
        <authorList>
            <person name="Weist P."/>
        </authorList>
    </citation>
    <scope>NUCLEOTIDE SEQUENCE</scope>
</reference>
<dbReference type="Pfam" id="PF02210">
    <property type="entry name" value="Laminin_G_2"/>
    <property type="match status" value="1"/>
</dbReference>
<dbReference type="Proteomes" id="UP001153269">
    <property type="component" value="Unassembled WGS sequence"/>
</dbReference>
<name>A0A9N7VED6_PLEPL</name>
<dbReference type="SUPFAM" id="SSF49899">
    <property type="entry name" value="Concanavalin A-like lectins/glucanases"/>
    <property type="match status" value="1"/>
</dbReference>
<gene>
    <name evidence="5" type="ORF">PLEPLA_LOCUS35715</name>
</gene>
<protein>
    <recommendedName>
        <fullName evidence="4">Thrombospondin-like N-terminal domain-containing protein</fullName>
    </recommendedName>
</protein>
<feature type="domain" description="Thrombospondin-like N-terminal" evidence="4">
    <location>
        <begin position="41"/>
        <end position="218"/>
    </location>
</feature>
<evidence type="ECO:0000256" key="2">
    <source>
        <dbReference type="ARBA" id="ARBA00022737"/>
    </source>
</evidence>
<dbReference type="SMART" id="SM00210">
    <property type="entry name" value="TSPN"/>
    <property type="match status" value="1"/>
</dbReference>
<evidence type="ECO:0000259" key="4">
    <source>
        <dbReference type="SMART" id="SM00210"/>
    </source>
</evidence>
<evidence type="ECO:0000313" key="6">
    <source>
        <dbReference type="Proteomes" id="UP001153269"/>
    </source>
</evidence>
<accession>A0A9N7VED6</accession>
<evidence type="ECO:0000256" key="3">
    <source>
        <dbReference type="SAM" id="MobiDB-lite"/>
    </source>
</evidence>
<evidence type="ECO:0000313" key="5">
    <source>
        <dbReference type="EMBL" id="CAB1448052.1"/>
    </source>
</evidence>
<comment type="caution">
    <text evidence="5">The sequence shown here is derived from an EMBL/GenBank/DDBJ whole genome shotgun (WGS) entry which is preliminary data.</text>
</comment>
<evidence type="ECO:0000256" key="1">
    <source>
        <dbReference type="ARBA" id="ARBA00022729"/>
    </source>
</evidence>
<dbReference type="Gene3D" id="2.60.120.200">
    <property type="match status" value="1"/>
</dbReference>
<organism evidence="5 6">
    <name type="scientific">Pleuronectes platessa</name>
    <name type="common">European plaice</name>
    <dbReference type="NCBI Taxonomy" id="8262"/>
    <lineage>
        <taxon>Eukaryota</taxon>
        <taxon>Metazoa</taxon>
        <taxon>Chordata</taxon>
        <taxon>Craniata</taxon>
        <taxon>Vertebrata</taxon>
        <taxon>Euteleostomi</taxon>
        <taxon>Actinopterygii</taxon>
        <taxon>Neopterygii</taxon>
        <taxon>Teleostei</taxon>
        <taxon>Neoteleostei</taxon>
        <taxon>Acanthomorphata</taxon>
        <taxon>Carangaria</taxon>
        <taxon>Pleuronectiformes</taxon>
        <taxon>Pleuronectoidei</taxon>
        <taxon>Pleuronectidae</taxon>
        <taxon>Pleuronectes</taxon>
    </lineage>
</organism>
<dbReference type="AlphaFoldDB" id="A0A9N7VED6"/>
<keyword evidence="6" id="KW-1185">Reference proteome</keyword>
<dbReference type="InterPro" id="IPR048287">
    <property type="entry name" value="TSPN-like_N"/>
</dbReference>
<proteinExistence type="predicted"/>